<reference evidence="13 14" key="1">
    <citation type="submission" date="2012-09" db="EMBL/GenBank/DDBJ databases">
        <title>Genome Sequence of alkane-degrading Bacterium Alcanivorax sp. 521-1.</title>
        <authorList>
            <person name="Lai Q."/>
            <person name="Shao Z."/>
        </authorList>
    </citation>
    <scope>NUCLEOTIDE SEQUENCE [LARGE SCALE GENOMIC DNA]</scope>
    <source>
        <strain evidence="13 14">521-1</strain>
    </source>
</reference>
<sequence length="323" mass="36564">MTATIPVIDLAPALEGDREARLRVAREIDAACTKVGFFTIRGHGVPLAVIDRLREQASAFFNLPLDEKLRAQPDDASVPRGYRAIGFEALSYGNTIETPPDLKEYYHFGRPDWPDEPYYTSDQGQRFFVPNRWPERPEAFAEAAADYYRRVETLAEQLMALTALALGLDEDFFADKIDRHITAMRINFYPEQKEAPEPGQLRAGEHTDYGLLTILNGENKPGGLQVQIRDGEWIPVETAPDTFVVNIGDLLMRWTNDRWVSNVHRVVNPPASTASMSQRISIGFFHHPNYDALIESVAPPGEARYPPVLSGEYRDEKYRVTRN</sequence>
<dbReference type="Pfam" id="PF03171">
    <property type="entry name" value="2OG-FeII_Oxy"/>
    <property type="match status" value="1"/>
</dbReference>
<dbReference type="EC" id="1.13.12.19" evidence="4"/>
<dbReference type="PANTHER" id="PTHR47990">
    <property type="entry name" value="2-OXOGLUTARATE (2OG) AND FE(II)-DEPENDENT OXYGENASE SUPERFAMILY PROTEIN-RELATED"/>
    <property type="match status" value="1"/>
</dbReference>
<dbReference type="InterPro" id="IPR005123">
    <property type="entry name" value="Oxoglu/Fe-dep_dioxygenase_dom"/>
</dbReference>
<evidence type="ECO:0000256" key="8">
    <source>
        <dbReference type="ARBA" id="ARBA00031282"/>
    </source>
</evidence>
<proteinExistence type="inferred from homology"/>
<dbReference type="PROSITE" id="PS51471">
    <property type="entry name" value="FE2OG_OXY"/>
    <property type="match status" value="1"/>
</dbReference>
<dbReference type="Pfam" id="PF14226">
    <property type="entry name" value="DIOX_N"/>
    <property type="match status" value="1"/>
</dbReference>
<keyword evidence="6" id="KW-0266">Ethylene biosynthesis</keyword>
<comment type="catalytic activity">
    <reaction evidence="10">
        <text>L-arginine + 2-oxoglutarate + O2 = guanidine + L-glutamate 5-semialdehyde + succinate + CO2</text>
        <dbReference type="Rhea" id="RHEA:31535"/>
        <dbReference type="ChEBI" id="CHEBI:15379"/>
        <dbReference type="ChEBI" id="CHEBI:16526"/>
        <dbReference type="ChEBI" id="CHEBI:16810"/>
        <dbReference type="ChEBI" id="CHEBI:30031"/>
        <dbReference type="ChEBI" id="CHEBI:30087"/>
        <dbReference type="ChEBI" id="CHEBI:32682"/>
        <dbReference type="ChEBI" id="CHEBI:58066"/>
        <dbReference type="EC" id="1.14.20.7"/>
    </reaction>
</comment>
<comment type="caution">
    <text evidence="13">The sequence shown here is derived from an EMBL/GenBank/DDBJ whole genome shotgun (WGS) entry which is preliminary data.</text>
</comment>
<evidence type="ECO:0000256" key="5">
    <source>
        <dbReference type="ARBA" id="ARBA00019045"/>
    </source>
</evidence>
<evidence type="ECO:0000256" key="6">
    <source>
        <dbReference type="ARBA" id="ARBA00022666"/>
    </source>
</evidence>
<dbReference type="InterPro" id="IPR050231">
    <property type="entry name" value="Iron_ascorbate_oxido_reductase"/>
</dbReference>
<dbReference type="InterPro" id="IPR044861">
    <property type="entry name" value="IPNS-like_FE2OG_OXY"/>
</dbReference>
<evidence type="ECO:0000259" key="12">
    <source>
        <dbReference type="PROSITE" id="PS51471"/>
    </source>
</evidence>
<evidence type="ECO:0000256" key="2">
    <source>
        <dbReference type="ARBA" id="ARBA00004767"/>
    </source>
</evidence>
<comment type="cofactor">
    <cofactor evidence="1">
        <name>Fe(2+)</name>
        <dbReference type="ChEBI" id="CHEBI:29033"/>
    </cofactor>
</comment>
<comment type="similarity">
    <text evidence="11">Belongs to the iron/ascorbate-dependent oxidoreductase family.</text>
</comment>
<keyword evidence="11" id="KW-0408">Iron</keyword>
<evidence type="ECO:0000256" key="11">
    <source>
        <dbReference type="RuleBase" id="RU003682"/>
    </source>
</evidence>
<dbReference type="Gene3D" id="2.60.120.330">
    <property type="entry name" value="B-lactam Antibiotic, Isopenicillin N Synthase, Chain"/>
    <property type="match status" value="1"/>
</dbReference>
<feature type="domain" description="Fe2OG dioxygenase" evidence="12">
    <location>
        <begin position="180"/>
        <end position="288"/>
    </location>
</feature>
<organism evidence="13 14">
    <name type="scientific">Alloalcanivorax profundimaris</name>
    <dbReference type="NCBI Taxonomy" id="2735259"/>
    <lineage>
        <taxon>Bacteria</taxon>
        <taxon>Pseudomonadati</taxon>
        <taxon>Pseudomonadota</taxon>
        <taxon>Gammaproteobacteria</taxon>
        <taxon>Oceanospirillales</taxon>
        <taxon>Alcanivoracaceae</taxon>
        <taxon>Alloalcanivorax</taxon>
    </lineage>
</organism>
<keyword evidence="11" id="KW-0479">Metal-binding</keyword>
<dbReference type="Proteomes" id="UP000662703">
    <property type="component" value="Unassembled WGS sequence"/>
</dbReference>
<gene>
    <name evidence="13" type="ORF">Y5W_00675</name>
</gene>
<dbReference type="PRINTS" id="PR00682">
    <property type="entry name" value="IPNSYNTHASE"/>
</dbReference>
<dbReference type="InterPro" id="IPR027443">
    <property type="entry name" value="IPNS-like_sf"/>
</dbReference>
<comment type="catalytic activity">
    <reaction evidence="9">
        <text>2-oxoglutarate + O2 + 2 H(+) = ethene + 3 CO2 + H2O</text>
        <dbReference type="Rhea" id="RHEA:31523"/>
        <dbReference type="ChEBI" id="CHEBI:15377"/>
        <dbReference type="ChEBI" id="CHEBI:15378"/>
        <dbReference type="ChEBI" id="CHEBI:15379"/>
        <dbReference type="ChEBI" id="CHEBI:16526"/>
        <dbReference type="ChEBI" id="CHEBI:16810"/>
        <dbReference type="ChEBI" id="CHEBI:18153"/>
        <dbReference type="EC" id="1.13.12.19"/>
    </reaction>
</comment>
<name>A0ABS0AMM6_9GAMM</name>
<keyword evidence="11" id="KW-0560">Oxidoreductase</keyword>
<protein>
    <recommendedName>
        <fullName evidence="5">2-oxoglutarate-dependent ethylene/succinate-forming enzyme</fullName>
        <ecNumber evidence="4">1.13.12.19</ecNumber>
        <ecNumber evidence="3">1.14.20.7</ecNumber>
    </recommendedName>
    <alternativeName>
        <fullName evidence="7">2-oxoglutarate dioxygenase (ethylene-forming)</fullName>
    </alternativeName>
    <alternativeName>
        <fullName evidence="8">2-oxoglutarate/L-arginine monooxygenase/decarboxylase (succinate-forming)</fullName>
    </alternativeName>
</protein>
<dbReference type="InterPro" id="IPR026992">
    <property type="entry name" value="DIOX_N"/>
</dbReference>
<evidence type="ECO:0000256" key="10">
    <source>
        <dbReference type="ARBA" id="ARBA00049359"/>
    </source>
</evidence>
<evidence type="ECO:0000313" key="14">
    <source>
        <dbReference type="Proteomes" id="UP000662703"/>
    </source>
</evidence>
<evidence type="ECO:0000313" key="13">
    <source>
        <dbReference type="EMBL" id="MBF5055381.1"/>
    </source>
</evidence>
<dbReference type="RefSeq" id="WP_194864178.1">
    <property type="nucleotide sequence ID" value="NZ_ARXX01000006.1"/>
</dbReference>
<evidence type="ECO:0000256" key="7">
    <source>
        <dbReference type="ARBA" id="ARBA00031011"/>
    </source>
</evidence>
<evidence type="ECO:0000256" key="4">
    <source>
        <dbReference type="ARBA" id="ARBA00012531"/>
    </source>
</evidence>
<comment type="pathway">
    <text evidence="2">Alkene biosynthesis; ethylene biosynthesis via 2-oxoglutarate.</text>
</comment>
<evidence type="ECO:0000256" key="9">
    <source>
        <dbReference type="ARBA" id="ARBA00047725"/>
    </source>
</evidence>
<dbReference type="EC" id="1.14.20.7" evidence="3"/>
<dbReference type="EMBL" id="ARXX01000006">
    <property type="protein sequence ID" value="MBF5055381.1"/>
    <property type="molecule type" value="Genomic_DNA"/>
</dbReference>
<dbReference type="SUPFAM" id="SSF51197">
    <property type="entry name" value="Clavaminate synthase-like"/>
    <property type="match status" value="1"/>
</dbReference>
<evidence type="ECO:0000256" key="3">
    <source>
        <dbReference type="ARBA" id="ARBA00012293"/>
    </source>
</evidence>
<evidence type="ECO:0000256" key="1">
    <source>
        <dbReference type="ARBA" id="ARBA00001954"/>
    </source>
</evidence>
<accession>A0ABS0AMM6</accession>
<keyword evidence="14" id="KW-1185">Reference proteome</keyword>